<dbReference type="SUPFAM" id="SSF101148">
    <property type="entry name" value="Plant invertase/pectin methylesterase inhibitor"/>
    <property type="match status" value="1"/>
</dbReference>
<evidence type="ECO:0000313" key="8">
    <source>
        <dbReference type="EMBL" id="ERN03588.1"/>
    </source>
</evidence>
<comment type="pathway">
    <text evidence="1">Glycan metabolism; pectin degradation; 2-dehydro-3-deoxy-D-gluconate from pectin: step 1/5.</text>
</comment>
<feature type="domain" description="Pectinesterase inhibitor" evidence="7">
    <location>
        <begin position="51"/>
        <end position="221"/>
    </location>
</feature>
<dbReference type="EMBL" id="KI394353">
    <property type="protein sequence ID" value="ERN03588.1"/>
    <property type="molecule type" value="Genomic_DNA"/>
</dbReference>
<feature type="signal peptide" evidence="6">
    <location>
        <begin position="1"/>
        <end position="32"/>
    </location>
</feature>
<proteinExistence type="inferred from homology"/>
<dbReference type="SUPFAM" id="SSF51126">
    <property type="entry name" value="Pectin lyase-like"/>
    <property type="match status" value="1"/>
</dbReference>
<dbReference type="InterPro" id="IPR035513">
    <property type="entry name" value="Invertase/methylesterase_inhib"/>
</dbReference>
<feature type="chain" id="PRO_5011113224" description="Pectinesterase inhibitor domain-containing protein" evidence="6">
    <location>
        <begin position="33"/>
        <end position="357"/>
    </location>
</feature>
<dbReference type="InterPro" id="IPR012334">
    <property type="entry name" value="Pectin_lyas_fold"/>
</dbReference>
<evidence type="ECO:0000256" key="1">
    <source>
        <dbReference type="ARBA" id="ARBA00005184"/>
    </source>
</evidence>
<keyword evidence="5" id="KW-0063">Aspartyl esterase</keyword>
<name>W1P6N5_AMBTC</name>
<comment type="similarity">
    <text evidence="2">In the N-terminal section; belongs to the PMEI family.</text>
</comment>
<evidence type="ECO:0000256" key="4">
    <source>
        <dbReference type="ARBA" id="ARBA00022801"/>
    </source>
</evidence>
<evidence type="ECO:0000256" key="2">
    <source>
        <dbReference type="ARBA" id="ARBA00006027"/>
    </source>
</evidence>
<dbReference type="InterPro" id="IPR006501">
    <property type="entry name" value="Pectinesterase_inhib_dom"/>
</dbReference>
<dbReference type="Proteomes" id="UP000017836">
    <property type="component" value="Unassembled WGS sequence"/>
</dbReference>
<dbReference type="Gramene" id="ERN03588">
    <property type="protein sequence ID" value="ERN03588"/>
    <property type="gene ID" value="AMTR_s00042p00143440"/>
</dbReference>
<evidence type="ECO:0000259" key="7">
    <source>
        <dbReference type="SMART" id="SM00856"/>
    </source>
</evidence>
<accession>W1P6N5</accession>
<dbReference type="Gene3D" id="2.160.20.10">
    <property type="entry name" value="Single-stranded right-handed beta-helix, Pectin lyase-like"/>
    <property type="match status" value="2"/>
</dbReference>
<dbReference type="STRING" id="13333.W1P6N5"/>
<evidence type="ECO:0000256" key="5">
    <source>
        <dbReference type="ARBA" id="ARBA00023085"/>
    </source>
</evidence>
<keyword evidence="4" id="KW-0378">Hydrolase</keyword>
<organism evidence="8 9">
    <name type="scientific">Amborella trichopoda</name>
    <dbReference type="NCBI Taxonomy" id="13333"/>
    <lineage>
        <taxon>Eukaryota</taxon>
        <taxon>Viridiplantae</taxon>
        <taxon>Streptophyta</taxon>
        <taxon>Embryophyta</taxon>
        <taxon>Tracheophyta</taxon>
        <taxon>Spermatophyta</taxon>
        <taxon>Magnoliopsida</taxon>
        <taxon>Amborellales</taxon>
        <taxon>Amborellaceae</taxon>
        <taxon>Amborella</taxon>
    </lineage>
</organism>
<dbReference type="SMART" id="SM00856">
    <property type="entry name" value="PMEI"/>
    <property type="match status" value="1"/>
</dbReference>
<dbReference type="GO" id="GO:0045490">
    <property type="term" value="P:pectin catabolic process"/>
    <property type="evidence" value="ECO:0007669"/>
    <property type="project" value="UniProtKB-UniPathway"/>
</dbReference>
<sequence>MDSLSFPSHLRKHPYLALILLALLITIIVAGAAGKGFHTPFSDDKEEILGDPYAILRSSCNDTLYPKLCFKTRASKSQALSGTTRSEIVGLTIKETIDSFEELHRQNLSFLQVDQTDLNFRQRGALKDCLYLIDHTLFQLYYAYYQLHHMSPKNHFNLSESHFSADKYQLLQPTPANLKILLSAAMTNQDTCLTVFGDGFMARDLTVVDTAGPTKHQAVALHVQSNFTAFLRVNISAYQDTLYAHSLHHSIGIVISTALLTSSSATHPQFQPTHDTSFIFQNCTIQGAPDLEPVKCNFSTYLGRPWRPHARMVIMQLYLGDAMGKEGWHPWGTSQCNIQRRVWSTRNGDPGLTQREG</sequence>
<dbReference type="HOGENOM" id="CLU_776941_0_0_1"/>
<keyword evidence="9" id="KW-1185">Reference proteome</keyword>
<dbReference type="GO" id="GO:0042545">
    <property type="term" value="P:cell wall modification"/>
    <property type="evidence" value="ECO:0007669"/>
    <property type="project" value="InterPro"/>
</dbReference>
<dbReference type="Pfam" id="PF01095">
    <property type="entry name" value="Pectinesterase"/>
    <property type="match status" value="2"/>
</dbReference>
<dbReference type="InterPro" id="IPR000070">
    <property type="entry name" value="Pectinesterase_cat"/>
</dbReference>
<evidence type="ECO:0000313" key="9">
    <source>
        <dbReference type="Proteomes" id="UP000017836"/>
    </source>
</evidence>
<dbReference type="InterPro" id="IPR011050">
    <property type="entry name" value="Pectin_lyase_fold/virulence"/>
</dbReference>
<evidence type="ECO:0000256" key="3">
    <source>
        <dbReference type="ARBA" id="ARBA00007786"/>
    </source>
</evidence>
<protein>
    <recommendedName>
        <fullName evidence="7">Pectinesterase inhibitor domain-containing protein</fullName>
    </recommendedName>
</protein>
<dbReference type="AlphaFoldDB" id="W1P6N5"/>
<dbReference type="UniPathway" id="UPA00545">
    <property type="reaction ID" value="UER00823"/>
</dbReference>
<dbReference type="GO" id="GO:0004857">
    <property type="term" value="F:enzyme inhibitor activity"/>
    <property type="evidence" value="ECO:0007669"/>
    <property type="project" value="InterPro"/>
</dbReference>
<dbReference type="CDD" id="cd15798">
    <property type="entry name" value="PMEI-like_3"/>
    <property type="match status" value="1"/>
</dbReference>
<comment type="similarity">
    <text evidence="3">In the C-terminal section; belongs to the pectinesterase family.</text>
</comment>
<keyword evidence="6" id="KW-0732">Signal</keyword>
<dbReference type="PANTHER" id="PTHR31707">
    <property type="entry name" value="PECTINESTERASE"/>
    <property type="match status" value="1"/>
</dbReference>
<evidence type="ECO:0000256" key="6">
    <source>
        <dbReference type="SAM" id="SignalP"/>
    </source>
</evidence>
<dbReference type="GO" id="GO:0030599">
    <property type="term" value="F:pectinesterase activity"/>
    <property type="evidence" value="ECO:0007669"/>
    <property type="project" value="InterPro"/>
</dbReference>
<gene>
    <name evidence="8" type="ORF">AMTR_s00042p00143440</name>
</gene>
<reference evidence="9" key="1">
    <citation type="journal article" date="2013" name="Science">
        <title>The Amborella genome and the evolution of flowering plants.</title>
        <authorList>
            <consortium name="Amborella Genome Project"/>
        </authorList>
    </citation>
    <scope>NUCLEOTIDE SEQUENCE [LARGE SCALE GENOMIC DNA]</scope>
</reference>